<dbReference type="InterPro" id="IPR037294">
    <property type="entry name" value="ABC_BtuC-like"/>
</dbReference>
<dbReference type="PANTHER" id="PTHR30472">
    <property type="entry name" value="FERRIC ENTEROBACTIN TRANSPORT SYSTEM PERMEASE PROTEIN"/>
    <property type="match status" value="1"/>
</dbReference>
<evidence type="ECO:0000256" key="1">
    <source>
        <dbReference type="ARBA" id="ARBA00004651"/>
    </source>
</evidence>
<comment type="subcellular location">
    <subcellularLocation>
        <location evidence="1">Cell membrane</location>
        <topology evidence="1">Multi-pass membrane protein</topology>
    </subcellularLocation>
</comment>
<feature type="transmembrane region" description="Helical" evidence="8">
    <location>
        <begin position="134"/>
        <end position="154"/>
    </location>
</feature>
<organism evidence="9 10">
    <name type="scientific">Chitinimonas prasina</name>
    <dbReference type="NCBI Taxonomy" id="1434937"/>
    <lineage>
        <taxon>Bacteria</taxon>
        <taxon>Pseudomonadati</taxon>
        <taxon>Pseudomonadota</taxon>
        <taxon>Betaproteobacteria</taxon>
        <taxon>Neisseriales</taxon>
        <taxon>Chitinibacteraceae</taxon>
        <taxon>Chitinimonas</taxon>
    </lineage>
</organism>
<dbReference type="Pfam" id="PF01032">
    <property type="entry name" value="FecCD"/>
    <property type="match status" value="1"/>
</dbReference>
<name>A0ABQ5YFT1_9NEIS</name>
<proteinExistence type="inferred from homology"/>
<feature type="transmembrane region" description="Helical" evidence="8">
    <location>
        <begin position="252"/>
        <end position="279"/>
    </location>
</feature>
<feature type="transmembrane region" description="Helical" evidence="8">
    <location>
        <begin position="79"/>
        <end position="97"/>
    </location>
</feature>
<evidence type="ECO:0000256" key="4">
    <source>
        <dbReference type="ARBA" id="ARBA00022475"/>
    </source>
</evidence>
<keyword evidence="7 8" id="KW-0472">Membrane</keyword>
<feature type="transmembrane region" description="Helical" evidence="8">
    <location>
        <begin position="320"/>
        <end position="340"/>
    </location>
</feature>
<sequence>MSPSDYLYLGRPTGPIYLRVRAKGLWVGMLLALAALMLAGLALGAGALELSHAQVWQALLGEGPARLGAVVREWRLPRVVMALVVGGALGMSGAIFQSLIRNPLGSPDVIGFNTGAYTGALVTIILLQGSYFEIATGALVGGLAAALLVYLLAYRRGIQGFRLIIVGIAISAMLAAFNTWLMISASLESAMTAALWGAGSLNGITWDKALPSALFSLVAMVLTLLLGRRMALLEMGDDSASALGVPAERTRLQLMSLGVVLTAAATAAAGPISFIALAAPQIAQRLSRSHGTALLCAFWVGALLLLLADYCAQHLFAPRQLPVGIVTVSIGGLYLVWLLFRQSRLASS</sequence>
<feature type="transmembrane region" description="Helical" evidence="8">
    <location>
        <begin position="25"/>
        <end position="48"/>
    </location>
</feature>
<dbReference type="EMBL" id="BSOG01000001">
    <property type="protein sequence ID" value="GLR12181.1"/>
    <property type="molecule type" value="Genomic_DNA"/>
</dbReference>
<evidence type="ECO:0000256" key="6">
    <source>
        <dbReference type="ARBA" id="ARBA00022989"/>
    </source>
</evidence>
<dbReference type="SUPFAM" id="SSF81345">
    <property type="entry name" value="ABC transporter involved in vitamin B12 uptake, BtuC"/>
    <property type="match status" value="1"/>
</dbReference>
<evidence type="ECO:0000256" key="8">
    <source>
        <dbReference type="SAM" id="Phobius"/>
    </source>
</evidence>
<dbReference type="Proteomes" id="UP001156706">
    <property type="component" value="Unassembled WGS sequence"/>
</dbReference>
<feature type="transmembrane region" description="Helical" evidence="8">
    <location>
        <begin position="213"/>
        <end position="232"/>
    </location>
</feature>
<feature type="transmembrane region" description="Helical" evidence="8">
    <location>
        <begin position="109"/>
        <end position="128"/>
    </location>
</feature>
<protein>
    <submittedName>
        <fullName evidence="9">Iron-enterobactin transporter permease</fullName>
    </submittedName>
</protein>
<evidence type="ECO:0000313" key="10">
    <source>
        <dbReference type="Proteomes" id="UP001156706"/>
    </source>
</evidence>
<keyword evidence="3" id="KW-0813">Transport</keyword>
<evidence type="ECO:0000256" key="3">
    <source>
        <dbReference type="ARBA" id="ARBA00022448"/>
    </source>
</evidence>
<feature type="transmembrane region" description="Helical" evidence="8">
    <location>
        <begin position="161"/>
        <end position="183"/>
    </location>
</feature>
<reference evidence="10" key="1">
    <citation type="journal article" date="2019" name="Int. J. Syst. Evol. Microbiol.">
        <title>The Global Catalogue of Microorganisms (GCM) 10K type strain sequencing project: providing services to taxonomists for standard genome sequencing and annotation.</title>
        <authorList>
            <consortium name="The Broad Institute Genomics Platform"/>
            <consortium name="The Broad Institute Genome Sequencing Center for Infectious Disease"/>
            <person name="Wu L."/>
            <person name="Ma J."/>
        </authorList>
    </citation>
    <scope>NUCLEOTIDE SEQUENCE [LARGE SCALE GENOMIC DNA]</scope>
    <source>
        <strain evidence="10">NBRC 110044</strain>
    </source>
</reference>
<feature type="transmembrane region" description="Helical" evidence="8">
    <location>
        <begin position="291"/>
        <end position="308"/>
    </location>
</feature>
<comment type="similarity">
    <text evidence="2">Belongs to the binding-protein-dependent transport system permease family. FecCD subfamily.</text>
</comment>
<keyword evidence="4" id="KW-1003">Cell membrane</keyword>
<keyword evidence="6 8" id="KW-1133">Transmembrane helix</keyword>
<accession>A0ABQ5YFT1</accession>
<gene>
    <name evidence="9" type="primary">fepG</name>
    <name evidence="9" type="ORF">GCM10007907_09710</name>
</gene>
<dbReference type="RefSeq" id="WP_284195315.1">
    <property type="nucleotide sequence ID" value="NZ_BSOG01000001.1"/>
</dbReference>
<dbReference type="InterPro" id="IPR000522">
    <property type="entry name" value="ABC_transptr_permease_BtuC"/>
</dbReference>
<evidence type="ECO:0000256" key="7">
    <source>
        <dbReference type="ARBA" id="ARBA00023136"/>
    </source>
</evidence>
<keyword evidence="5 8" id="KW-0812">Transmembrane</keyword>
<dbReference type="Gene3D" id="1.10.3470.10">
    <property type="entry name" value="ABC transporter involved in vitamin B12 uptake, BtuC"/>
    <property type="match status" value="1"/>
</dbReference>
<dbReference type="PANTHER" id="PTHR30472:SF24">
    <property type="entry name" value="FERRIC ENTEROBACTIN TRANSPORT SYSTEM PERMEASE PROTEIN FEPG"/>
    <property type="match status" value="1"/>
</dbReference>
<evidence type="ECO:0000313" key="9">
    <source>
        <dbReference type="EMBL" id="GLR12181.1"/>
    </source>
</evidence>
<keyword evidence="10" id="KW-1185">Reference proteome</keyword>
<evidence type="ECO:0000256" key="2">
    <source>
        <dbReference type="ARBA" id="ARBA00007935"/>
    </source>
</evidence>
<dbReference type="CDD" id="cd06550">
    <property type="entry name" value="TM_ABC_iron-siderophores_like"/>
    <property type="match status" value="1"/>
</dbReference>
<comment type="caution">
    <text evidence="9">The sequence shown here is derived from an EMBL/GenBank/DDBJ whole genome shotgun (WGS) entry which is preliminary data.</text>
</comment>
<dbReference type="NCBIfam" id="NF007759">
    <property type="entry name" value="PRK10440.1"/>
    <property type="match status" value="1"/>
</dbReference>
<evidence type="ECO:0000256" key="5">
    <source>
        <dbReference type="ARBA" id="ARBA00022692"/>
    </source>
</evidence>